<feature type="region of interest" description="Disordered" evidence="6">
    <location>
        <begin position="642"/>
        <end position="661"/>
    </location>
</feature>
<comment type="caution">
    <text evidence="10">The sequence shown here is derived from an EMBL/GenBank/DDBJ whole genome shotgun (WGS) entry which is preliminary data.</text>
</comment>
<feature type="transmembrane region" description="Helical" evidence="7">
    <location>
        <begin position="483"/>
        <end position="505"/>
    </location>
</feature>
<evidence type="ECO:0000313" key="10">
    <source>
        <dbReference type="EMBL" id="KKA23738.1"/>
    </source>
</evidence>
<comment type="similarity">
    <text evidence="5">Belongs to the SAT4 family.</text>
</comment>
<feature type="domain" description="Rhodopsin" evidence="9">
    <location>
        <begin position="370"/>
        <end position="631"/>
    </location>
</feature>
<dbReference type="InterPro" id="IPR049326">
    <property type="entry name" value="Rhodopsin_dom_fungi"/>
</dbReference>
<feature type="transmembrane region" description="Helical" evidence="7">
    <location>
        <begin position="450"/>
        <end position="471"/>
    </location>
</feature>
<dbReference type="SUPFAM" id="SSF53474">
    <property type="entry name" value="alpha/beta-Hydrolases"/>
    <property type="match status" value="1"/>
</dbReference>
<proteinExistence type="inferred from homology"/>
<dbReference type="Gene3D" id="3.40.50.1820">
    <property type="entry name" value="alpha/beta hydrolase"/>
    <property type="match status" value="1"/>
</dbReference>
<sequence length="715" mass="78274">MAIAELSEKPTLVFIPGAWHTAAVFENVIGLLKGLGYPCIGLHLPSVGGKLTTTMTDDTAHIQKTVAPLVEEGKDVVLITHSYSGIPGTESVKGLAKKDRQAAGQKGGVISLVYISAFLILPGQSLASFLGYMPDWITFDGDRMTVENPGPVFYNDVPPETAQKFGSLLQHHAWPTFTTPLSYAAYRDVPSTYLICEQDAAIPLPGQQAMVAFGGENLTRVLKGVSPSIHSSHTPEYGTNAELCTDSLARDYDDKTLHAVQAVSREWRSCLILNNVLAPILAPSCSGPSDQSPCPASCGEVDSHYLRIDIKTPVSAGQKNELIQLPLPLTLINTMAAPPPPGLNIYEDISQSVINQVVALMVLSSSAVALRITSRVTAKLTLQWDDYLAMLALVSSHPPPLSLQGKFSSDTSRSSHVGREHSLSSSACHHGLGKHIWNPAVNLEQIMKILWAYEFFYGAVIPTTKMSLIMFYHRVFPVRPVTIALRFCASLVLGWLVAIYIVVIVQCQPYTYFWEQYVNPAAKGKCVNFYAFYVSNASLSVLTDFMILLIPIPMVMRLRMPLSQRLVVCGIFALGGFVCIAGVLRIHFLTLMFKSEDLTWNISDSFVWSCVEPCIGIVCACLPTLRPLLRRVFGHLFWSTSKRSQTPNNSNSAGFKSSQNGRAFFRLPDGSNRNASTAPEDEVGLTNNVEGAKYDDAKIPMNSISVRRDIEWSEA</sequence>
<evidence type="ECO:0000256" key="2">
    <source>
        <dbReference type="ARBA" id="ARBA00022692"/>
    </source>
</evidence>
<dbReference type="PANTHER" id="PTHR33048:SF163">
    <property type="entry name" value="INTEGRAL MEMBRANE PROTEIN (AFU_ORTHOLOGUE AFUA_8G05510)"/>
    <property type="match status" value="1"/>
</dbReference>
<keyword evidence="2 7" id="KW-0812">Transmembrane</keyword>
<evidence type="ECO:0000259" key="8">
    <source>
        <dbReference type="Pfam" id="PF12697"/>
    </source>
</evidence>
<keyword evidence="3 7" id="KW-1133">Transmembrane helix</keyword>
<evidence type="ECO:0000256" key="4">
    <source>
        <dbReference type="ARBA" id="ARBA00023136"/>
    </source>
</evidence>
<feature type="domain" description="AB hydrolase-1" evidence="8">
    <location>
        <begin position="12"/>
        <end position="230"/>
    </location>
</feature>
<organism evidence="10 11">
    <name type="scientific">Rasamsonia emersonii (strain ATCC 16479 / CBS 393.64 / IMI 116815)</name>
    <dbReference type="NCBI Taxonomy" id="1408163"/>
    <lineage>
        <taxon>Eukaryota</taxon>
        <taxon>Fungi</taxon>
        <taxon>Dikarya</taxon>
        <taxon>Ascomycota</taxon>
        <taxon>Pezizomycotina</taxon>
        <taxon>Eurotiomycetes</taxon>
        <taxon>Eurotiomycetidae</taxon>
        <taxon>Eurotiales</taxon>
        <taxon>Trichocomaceae</taxon>
        <taxon>Rasamsonia</taxon>
    </lineage>
</organism>
<keyword evidence="11" id="KW-1185">Reference proteome</keyword>
<protein>
    <submittedName>
        <fullName evidence="10">Uncharacterized protein</fullName>
    </submittedName>
</protein>
<evidence type="ECO:0000259" key="9">
    <source>
        <dbReference type="Pfam" id="PF20684"/>
    </source>
</evidence>
<evidence type="ECO:0000256" key="6">
    <source>
        <dbReference type="SAM" id="MobiDB-lite"/>
    </source>
</evidence>
<dbReference type="Pfam" id="PF20684">
    <property type="entry name" value="Fung_rhodopsin"/>
    <property type="match status" value="1"/>
</dbReference>
<dbReference type="RefSeq" id="XP_013330350.1">
    <property type="nucleotide sequence ID" value="XM_013474896.1"/>
</dbReference>
<comment type="subcellular location">
    <subcellularLocation>
        <location evidence="1">Membrane</location>
        <topology evidence="1">Multi-pass membrane protein</topology>
    </subcellularLocation>
</comment>
<dbReference type="PANTHER" id="PTHR33048">
    <property type="entry name" value="PTH11-LIKE INTEGRAL MEMBRANE PROTEIN (AFU_ORTHOLOGUE AFUA_5G11245)"/>
    <property type="match status" value="1"/>
</dbReference>
<dbReference type="OrthoDB" id="1263307at2759"/>
<evidence type="ECO:0000313" key="11">
    <source>
        <dbReference type="Proteomes" id="UP000053958"/>
    </source>
</evidence>
<dbReference type="Proteomes" id="UP000053958">
    <property type="component" value="Unassembled WGS sequence"/>
</dbReference>
<evidence type="ECO:0000256" key="7">
    <source>
        <dbReference type="SAM" id="Phobius"/>
    </source>
</evidence>
<keyword evidence="4 7" id="KW-0472">Membrane</keyword>
<dbReference type="EMBL" id="LASV01000087">
    <property type="protein sequence ID" value="KKA23738.1"/>
    <property type="molecule type" value="Genomic_DNA"/>
</dbReference>
<dbReference type="GO" id="GO:0016020">
    <property type="term" value="C:membrane"/>
    <property type="evidence" value="ECO:0007669"/>
    <property type="project" value="UniProtKB-SubCell"/>
</dbReference>
<dbReference type="GeneID" id="25314541"/>
<evidence type="ECO:0000256" key="5">
    <source>
        <dbReference type="ARBA" id="ARBA00038359"/>
    </source>
</evidence>
<dbReference type="InterPro" id="IPR000073">
    <property type="entry name" value="AB_hydrolase_1"/>
</dbReference>
<dbReference type="InterPro" id="IPR029058">
    <property type="entry name" value="AB_hydrolase_fold"/>
</dbReference>
<reference evidence="10 11" key="1">
    <citation type="submission" date="2015-04" db="EMBL/GenBank/DDBJ databases">
        <authorList>
            <person name="Heijne W.H."/>
            <person name="Fedorova N.D."/>
            <person name="Nierman W.C."/>
            <person name="Vollebregt A.W."/>
            <person name="Zhao Z."/>
            <person name="Wu L."/>
            <person name="Kumar M."/>
            <person name="Stam H."/>
            <person name="van den Berg M.A."/>
            <person name="Pel H.J."/>
        </authorList>
    </citation>
    <scope>NUCLEOTIDE SEQUENCE [LARGE SCALE GENOMIC DNA]</scope>
    <source>
        <strain evidence="10 11">CBS 393.64</strain>
    </source>
</reference>
<dbReference type="InterPro" id="IPR052337">
    <property type="entry name" value="SAT4-like"/>
</dbReference>
<feature type="transmembrane region" description="Helical" evidence="7">
    <location>
        <begin position="530"/>
        <end position="554"/>
    </location>
</feature>
<evidence type="ECO:0000256" key="1">
    <source>
        <dbReference type="ARBA" id="ARBA00004141"/>
    </source>
</evidence>
<dbReference type="AlphaFoldDB" id="A0A0F4Z1K2"/>
<dbReference type="Pfam" id="PF12697">
    <property type="entry name" value="Abhydrolase_6"/>
    <property type="match status" value="1"/>
</dbReference>
<accession>A0A0F4Z1K2</accession>
<gene>
    <name evidence="10" type="ORF">T310_2190</name>
</gene>
<evidence type="ECO:0000256" key="3">
    <source>
        <dbReference type="ARBA" id="ARBA00022989"/>
    </source>
</evidence>
<feature type="transmembrane region" description="Helical" evidence="7">
    <location>
        <begin position="566"/>
        <end position="586"/>
    </location>
</feature>
<dbReference type="STRING" id="1408163.A0A0F4Z1K2"/>
<name>A0A0F4Z1K2_RASE3</name>